<protein>
    <recommendedName>
        <fullName evidence="4">DUF2946 domain-containing protein</fullName>
    </recommendedName>
</protein>
<evidence type="ECO:0000313" key="2">
    <source>
        <dbReference type="EMBL" id="RXR18947.1"/>
    </source>
</evidence>
<reference evidence="3" key="1">
    <citation type="submission" date="2019-01" db="EMBL/GenBank/DDBJ databases">
        <title>Cytophagaceae bacterium strain CAR-16.</title>
        <authorList>
            <person name="Chen W.-M."/>
        </authorList>
    </citation>
    <scope>NUCLEOTIDE SEQUENCE [LARGE SCALE GENOMIC DNA]</scope>
    <source>
        <strain evidence="3">LLJ-11</strain>
    </source>
</reference>
<dbReference type="OrthoDB" id="1445232at2"/>
<gene>
    <name evidence="2" type="ORF">EQG63_05745</name>
</gene>
<organism evidence="2 3">
    <name type="scientific">Flavobacterium amnicola</name>
    <dbReference type="NCBI Taxonomy" id="2506422"/>
    <lineage>
        <taxon>Bacteria</taxon>
        <taxon>Pseudomonadati</taxon>
        <taxon>Bacteroidota</taxon>
        <taxon>Flavobacteriia</taxon>
        <taxon>Flavobacteriales</taxon>
        <taxon>Flavobacteriaceae</taxon>
        <taxon>Flavobacterium</taxon>
    </lineage>
</organism>
<dbReference type="EMBL" id="SBKO01000002">
    <property type="protein sequence ID" value="RXR18947.1"/>
    <property type="molecule type" value="Genomic_DNA"/>
</dbReference>
<comment type="caution">
    <text evidence="2">The sequence shown here is derived from an EMBL/GenBank/DDBJ whole genome shotgun (WGS) entry which is preliminary data.</text>
</comment>
<proteinExistence type="predicted"/>
<accession>A0A4Q1K2K2</accession>
<dbReference type="RefSeq" id="WP_129435399.1">
    <property type="nucleotide sequence ID" value="NZ_SBKO01000002.1"/>
</dbReference>
<evidence type="ECO:0000256" key="1">
    <source>
        <dbReference type="SAM" id="SignalP"/>
    </source>
</evidence>
<feature type="chain" id="PRO_5020817931" description="DUF2946 domain-containing protein" evidence="1">
    <location>
        <begin position="28"/>
        <end position="117"/>
    </location>
</feature>
<evidence type="ECO:0008006" key="4">
    <source>
        <dbReference type="Google" id="ProtNLM"/>
    </source>
</evidence>
<dbReference type="Proteomes" id="UP000290283">
    <property type="component" value="Unassembled WGS sequence"/>
</dbReference>
<keyword evidence="3" id="KW-1185">Reference proteome</keyword>
<keyword evidence="1" id="KW-0732">Signal</keyword>
<dbReference type="AlphaFoldDB" id="A0A4Q1K2K2"/>
<feature type="signal peptide" evidence="1">
    <location>
        <begin position="1"/>
        <end position="27"/>
    </location>
</feature>
<evidence type="ECO:0000313" key="3">
    <source>
        <dbReference type="Proteomes" id="UP000290283"/>
    </source>
</evidence>
<name>A0A4Q1K2K2_9FLAO</name>
<sequence>MNKKINIFSFSLLGALLFAITFQSVHSFEHLVKQLSTEHCAHQYDHSHTVISHAHTDFDHCFSCEYSFNNFTFTDFISFEIPISIEYNTISLFGYGEKLIFFSGSALNSRGPPSITA</sequence>